<evidence type="ECO:0000313" key="4">
    <source>
        <dbReference type="Proteomes" id="UP001337681"/>
    </source>
</evidence>
<comment type="caution">
    <text evidence="3">The sequence shown here is derived from an EMBL/GenBank/DDBJ whole genome shotgun (WGS) entry which is preliminary data.</text>
</comment>
<evidence type="ECO:0000313" key="3">
    <source>
        <dbReference type="EMBL" id="MEE1884808.1"/>
    </source>
</evidence>
<keyword evidence="1" id="KW-0597">Phosphoprotein</keyword>
<evidence type="ECO:0000259" key="2">
    <source>
        <dbReference type="PROSITE" id="PS50110"/>
    </source>
</evidence>
<keyword evidence="4" id="KW-1185">Reference proteome</keyword>
<dbReference type="Pfam" id="PF00072">
    <property type="entry name" value="Response_reg"/>
    <property type="match status" value="1"/>
</dbReference>
<name>A0ABU7H0Q8_9SPHI</name>
<dbReference type="SUPFAM" id="SSF52172">
    <property type="entry name" value="CheY-like"/>
    <property type="match status" value="1"/>
</dbReference>
<evidence type="ECO:0000256" key="1">
    <source>
        <dbReference type="PROSITE-ProRule" id="PRU00169"/>
    </source>
</evidence>
<dbReference type="RefSeq" id="WP_330145718.1">
    <property type="nucleotide sequence ID" value="NZ_JAZDQU010000001.1"/>
</dbReference>
<dbReference type="SMART" id="SM00448">
    <property type="entry name" value="REC"/>
    <property type="match status" value="1"/>
</dbReference>
<reference evidence="3 4" key="1">
    <citation type="submission" date="2024-01" db="EMBL/GenBank/DDBJ databases">
        <title>Pedobacter sp. nov., isolated from oil-contaminated soil.</title>
        <authorList>
            <person name="Le N.T.T."/>
        </authorList>
    </citation>
    <scope>NUCLEOTIDE SEQUENCE [LARGE SCALE GENOMIC DNA]</scope>
    <source>
        <strain evidence="3 4">VNH31</strain>
    </source>
</reference>
<dbReference type="InterPro" id="IPR001789">
    <property type="entry name" value="Sig_transdc_resp-reg_receiver"/>
</dbReference>
<dbReference type="Gene3D" id="3.40.50.2300">
    <property type="match status" value="1"/>
</dbReference>
<gene>
    <name evidence="3" type="ORF">VRU49_05165</name>
</gene>
<dbReference type="PANTHER" id="PTHR43228">
    <property type="entry name" value="TWO-COMPONENT RESPONSE REGULATOR"/>
    <property type="match status" value="1"/>
</dbReference>
<accession>A0ABU7H0Q8</accession>
<dbReference type="PROSITE" id="PS50110">
    <property type="entry name" value="RESPONSE_REGULATORY"/>
    <property type="match status" value="1"/>
</dbReference>
<dbReference type="Proteomes" id="UP001337681">
    <property type="component" value="Unassembled WGS sequence"/>
</dbReference>
<dbReference type="PANTHER" id="PTHR43228:SF1">
    <property type="entry name" value="TWO-COMPONENT RESPONSE REGULATOR ARR22"/>
    <property type="match status" value="1"/>
</dbReference>
<dbReference type="EMBL" id="JAZDQU010000001">
    <property type="protein sequence ID" value="MEE1884808.1"/>
    <property type="molecule type" value="Genomic_DNA"/>
</dbReference>
<dbReference type="InterPro" id="IPR052048">
    <property type="entry name" value="ST_Response_Regulator"/>
</dbReference>
<dbReference type="InterPro" id="IPR011006">
    <property type="entry name" value="CheY-like_superfamily"/>
</dbReference>
<organism evidence="3 4">
    <name type="scientific">Pedobacter flavus</name>
    <dbReference type="NCBI Taxonomy" id="3113906"/>
    <lineage>
        <taxon>Bacteria</taxon>
        <taxon>Pseudomonadati</taxon>
        <taxon>Bacteroidota</taxon>
        <taxon>Sphingobacteriia</taxon>
        <taxon>Sphingobacteriales</taxon>
        <taxon>Sphingobacteriaceae</taxon>
        <taxon>Pedobacter</taxon>
    </lineage>
</organism>
<protein>
    <submittedName>
        <fullName evidence="3">Response regulator</fullName>
    </submittedName>
</protein>
<proteinExistence type="predicted"/>
<feature type="modified residue" description="4-aspartylphosphate" evidence="1">
    <location>
        <position position="59"/>
    </location>
</feature>
<feature type="domain" description="Response regulatory" evidence="2">
    <location>
        <begin position="7"/>
        <end position="120"/>
    </location>
</feature>
<sequence>MPKPSYSCVIVDDQSDFIEQIVEYIQEYGNLEVVKTFTNSTDVVESLEELPEIDFLFLDIEMPSLDGIRLAKIIRNNINNLIFISAYPKYAIDAFGVSANGFLPKPVSYQKFKNLLDSLILKMA</sequence>